<sequence>MSLKKRKAYSPLNETVLLQTDDCTSRCLIVRWVLLVELAQAQSAAEPVLDYFKLGETSKFVTDFSSDQFYQQSCREDTVISYRKTCSNIIGQVQRYE</sequence>
<evidence type="ECO:0000313" key="1">
    <source>
        <dbReference type="EMBL" id="KAL0122979.1"/>
    </source>
</evidence>
<dbReference type="Proteomes" id="UP001430953">
    <property type="component" value="Unassembled WGS sequence"/>
</dbReference>
<protein>
    <submittedName>
        <fullName evidence="1">Uncharacterized protein</fullName>
    </submittedName>
</protein>
<accession>A0AAW2G469</accession>
<comment type="caution">
    <text evidence="1">The sequence shown here is derived from an EMBL/GenBank/DDBJ whole genome shotgun (WGS) entry which is preliminary data.</text>
</comment>
<gene>
    <name evidence="1" type="ORF">PUN28_007556</name>
</gene>
<proteinExistence type="predicted"/>
<dbReference type="EMBL" id="JADYXP020000006">
    <property type="protein sequence ID" value="KAL0122979.1"/>
    <property type="molecule type" value="Genomic_DNA"/>
</dbReference>
<keyword evidence="2" id="KW-1185">Reference proteome</keyword>
<dbReference type="AlphaFoldDB" id="A0AAW2G469"/>
<name>A0AAW2G469_9HYME</name>
<organism evidence="1 2">
    <name type="scientific">Cardiocondyla obscurior</name>
    <dbReference type="NCBI Taxonomy" id="286306"/>
    <lineage>
        <taxon>Eukaryota</taxon>
        <taxon>Metazoa</taxon>
        <taxon>Ecdysozoa</taxon>
        <taxon>Arthropoda</taxon>
        <taxon>Hexapoda</taxon>
        <taxon>Insecta</taxon>
        <taxon>Pterygota</taxon>
        <taxon>Neoptera</taxon>
        <taxon>Endopterygota</taxon>
        <taxon>Hymenoptera</taxon>
        <taxon>Apocrita</taxon>
        <taxon>Aculeata</taxon>
        <taxon>Formicoidea</taxon>
        <taxon>Formicidae</taxon>
        <taxon>Myrmicinae</taxon>
        <taxon>Cardiocondyla</taxon>
    </lineage>
</organism>
<reference evidence="1 2" key="1">
    <citation type="submission" date="2023-03" db="EMBL/GenBank/DDBJ databases">
        <title>High recombination rates correlate with genetic variation in Cardiocondyla obscurior ants.</title>
        <authorList>
            <person name="Errbii M."/>
        </authorList>
    </citation>
    <scope>NUCLEOTIDE SEQUENCE [LARGE SCALE GENOMIC DNA]</scope>
    <source>
        <strain evidence="1">Alpha-2009</strain>
        <tissue evidence="1">Whole body</tissue>
    </source>
</reference>
<evidence type="ECO:0000313" key="2">
    <source>
        <dbReference type="Proteomes" id="UP001430953"/>
    </source>
</evidence>